<protein>
    <recommendedName>
        <fullName evidence="4">Large ribosomal subunit protein uL15</fullName>
    </recommendedName>
</protein>
<feature type="region of interest" description="Disordered" evidence="6">
    <location>
        <begin position="1"/>
        <end position="59"/>
    </location>
</feature>
<proteinExistence type="inferred from homology"/>
<dbReference type="AlphaFoldDB" id="A0A955RKH7"/>
<keyword evidence="2 4" id="KW-0689">Ribosomal protein</keyword>
<keyword evidence="3 4" id="KW-0687">Ribonucleoprotein</keyword>
<comment type="similarity">
    <text evidence="1 4 5">Belongs to the universal ribosomal protein uL15 family.</text>
</comment>
<dbReference type="InterPro" id="IPR021131">
    <property type="entry name" value="Ribosomal_uL15/eL18"/>
</dbReference>
<dbReference type="PANTHER" id="PTHR12934:SF11">
    <property type="entry name" value="LARGE RIBOSOMAL SUBUNIT PROTEIN UL15M"/>
    <property type="match status" value="1"/>
</dbReference>
<comment type="function">
    <text evidence="4">Binds to the 23S rRNA.</text>
</comment>
<comment type="subunit">
    <text evidence="4">Part of the 50S ribosomal subunit.</text>
</comment>
<evidence type="ECO:0000313" key="9">
    <source>
        <dbReference type="Proteomes" id="UP000754563"/>
    </source>
</evidence>
<evidence type="ECO:0000256" key="3">
    <source>
        <dbReference type="ARBA" id="ARBA00023274"/>
    </source>
</evidence>
<evidence type="ECO:0000259" key="7">
    <source>
        <dbReference type="Pfam" id="PF00828"/>
    </source>
</evidence>
<evidence type="ECO:0000256" key="1">
    <source>
        <dbReference type="ARBA" id="ARBA00007320"/>
    </source>
</evidence>
<sequence>MFTLSSPKTKNKAPKIGRGRGRKGGHTVGRGMKGQKSRSGYKSPRQGFEGGSMPLSRRLPKLRGFTRGLFKSKVTNVAINLGDLDAQYKDGEKVSLESLREKGLVQMKSKNLNVKILGDGELSKKVEIVNLPVSKSAQEKIEKVGGKIVSS</sequence>
<organism evidence="8 9">
    <name type="scientific">Candidatus Dojkabacteria bacterium</name>
    <dbReference type="NCBI Taxonomy" id="2099670"/>
    <lineage>
        <taxon>Bacteria</taxon>
        <taxon>Candidatus Dojkabacteria</taxon>
    </lineage>
</organism>
<dbReference type="Pfam" id="PF00828">
    <property type="entry name" value="Ribosomal_L27A"/>
    <property type="match status" value="1"/>
</dbReference>
<dbReference type="NCBIfam" id="TIGR01071">
    <property type="entry name" value="rplO_bact"/>
    <property type="match status" value="1"/>
</dbReference>
<dbReference type="GO" id="GO:0019843">
    <property type="term" value="F:rRNA binding"/>
    <property type="evidence" value="ECO:0007669"/>
    <property type="project" value="UniProtKB-UniRule"/>
</dbReference>
<feature type="domain" description="Large ribosomal subunit protein uL15/eL18" evidence="7">
    <location>
        <begin position="79"/>
        <end position="149"/>
    </location>
</feature>
<keyword evidence="4" id="KW-0694">RNA-binding</keyword>
<evidence type="ECO:0000313" key="8">
    <source>
        <dbReference type="EMBL" id="MCA9385796.1"/>
    </source>
</evidence>
<dbReference type="InterPro" id="IPR036227">
    <property type="entry name" value="Ribosomal_uL15/eL18_sf"/>
</dbReference>
<dbReference type="GO" id="GO:0006412">
    <property type="term" value="P:translation"/>
    <property type="evidence" value="ECO:0007669"/>
    <property type="project" value="UniProtKB-UniRule"/>
</dbReference>
<dbReference type="EMBL" id="JAGQLH010000045">
    <property type="protein sequence ID" value="MCA9385796.1"/>
    <property type="molecule type" value="Genomic_DNA"/>
</dbReference>
<feature type="compositionally biased region" description="Basic residues" evidence="6">
    <location>
        <begin position="9"/>
        <end position="25"/>
    </location>
</feature>
<dbReference type="Proteomes" id="UP000754563">
    <property type="component" value="Unassembled WGS sequence"/>
</dbReference>
<evidence type="ECO:0000256" key="6">
    <source>
        <dbReference type="SAM" id="MobiDB-lite"/>
    </source>
</evidence>
<evidence type="ECO:0000256" key="4">
    <source>
        <dbReference type="HAMAP-Rule" id="MF_01341"/>
    </source>
</evidence>
<dbReference type="SUPFAM" id="SSF52080">
    <property type="entry name" value="Ribosomal proteins L15p and L18e"/>
    <property type="match status" value="1"/>
</dbReference>
<evidence type="ECO:0000256" key="5">
    <source>
        <dbReference type="RuleBase" id="RU003888"/>
    </source>
</evidence>
<dbReference type="HAMAP" id="MF_01341">
    <property type="entry name" value="Ribosomal_uL15"/>
    <property type="match status" value="1"/>
</dbReference>
<dbReference type="InterPro" id="IPR005749">
    <property type="entry name" value="Ribosomal_uL15_bac-type"/>
</dbReference>
<name>A0A955RKH7_9BACT</name>
<dbReference type="GO" id="GO:0003735">
    <property type="term" value="F:structural constituent of ribosome"/>
    <property type="evidence" value="ECO:0007669"/>
    <property type="project" value="InterPro"/>
</dbReference>
<gene>
    <name evidence="4 8" type="primary">rplO</name>
    <name evidence="8" type="ORF">KC717_04055</name>
</gene>
<dbReference type="Gene3D" id="3.100.10.10">
    <property type="match status" value="1"/>
</dbReference>
<reference evidence="8" key="1">
    <citation type="submission" date="2020-04" db="EMBL/GenBank/DDBJ databases">
        <authorList>
            <person name="Zhang T."/>
        </authorList>
    </citation>
    <scope>NUCLEOTIDE SEQUENCE</scope>
    <source>
        <strain evidence="8">HKST-UBA11</strain>
    </source>
</reference>
<dbReference type="PROSITE" id="PS00475">
    <property type="entry name" value="RIBOSOMAL_L15"/>
    <property type="match status" value="1"/>
</dbReference>
<dbReference type="InterPro" id="IPR001196">
    <property type="entry name" value="Ribosomal_uL15_CS"/>
</dbReference>
<keyword evidence="4" id="KW-0699">rRNA-binding</keyword>
<dbReference type="PANTHER" id="PTHR12934">
    <property type="entry name" value="50S RIBOSOMAL PROTEIN L15"/>
    <property type="match status" value="1"/>
</dbReference>
<accession>A0A955RKH7</accession>
<comment type="caution">
    <text evidence="8">The sequence shown here is derived from an EMBL/GenBank/DDBJ whole genome shotgun (WGS) entry which is preliminary data.</text>
</comment>
<dbReference type="InterPro" id="IPR030878">
    <property type="entry name" value="Ribosomal_uL15"/>
</dbReference>
<reference evidence="8" key="2">
    <citation type="journal article" date="2021" name="Microbiome">
        <title>Successional dynamics and alternative stable states in a saline activated sludge microbial community over 9 years.</title>
        <authorList>
            <person name="Wang Y."/>
            <person name="Ye J."/>
            <person name="Ju F."/>
            <person name="Liu L."/>
            <person name="Boyd J.A."/>
            <person name="Deng Y."/>
            <person name="Parks D.H."/>
            <person name="Jiang X."/>
            <person name="Yin X."/>
            <person name="Woodcroft B.J."/>
            <person name="Tyson G.W."/>
            <person name="Hugenholtz P."/>
            <person name="Polz M.F."/>
            <person name="Zhang T."/>
        </authorList>
    </citation>
    <scope>NUCLEOTIDE SEQUENCE</scope>
    <source>
        <strain evidence="8">HKST-UBA11</strain>
    </source>
</reference>
<evidence type="ECO:0000256" key="2">
    <source>
        <dbReference type="ARBA" id="ARBA00022980"/>
    </source>
</evidence>
<dbReference type="GO" id="GO:0022625">
    <property type="term" value="C:cytosolic large ribosomal subunit"/>
    <property type="evidence" value="ECO:0007669"/>
    <property type="project" value="TreeGrafter"/>
</dbReference>